<sequence>MYASAVRVKFQNIVWPCSGNFAESSSSFKWLWHSLSCIYLIYIHKPVCLMNKKTIHANTVSKRGSRGERVCVESKISKLALPFGFSCLVVGSKKKK</sequence>
<gene>
    <name evidence="1" type="ORF">VNO77_20560</name>
</gene>
<keyword evidence="2" id="KW-1185">Reference proteome</keyword>
<evidence type="ECO:0000313" key="1">
    <source>
        <dbReference type="EMBL" id="KAK7339874.1"/>
    </source>
</evidence>
<dbReference type="AlphaFoldDB" id="A0AAN9QLD1"/>
<reference evidence="1 2" key="1">
    <citation type="submission" date="2024-01" db="EMBL/GenBank/DDBJ databases">
        <title>The genomes of 5 underutilized Papilionoideae crops provide insights into root nodulation and disease resistanc.</title>
        <authorList>
            <person name="Jiang F."/>
        </authorList>
    </citation>
    <scope>NUCLEOTIDE SEQUENCE [LARGE SCALE GENOMIC DNA]</scope>
    <source>
        <strain evidence="1">LVBAO_FW01</strain>
        <tissue evidence="1">Leaves</tissue>
    </source>
</reference>
<dbReference type="EMBL" id="JAYMYQ010000004">
    <property type="protein sequence ID" value="KAK7339874.1"/>
    <property type="molecule type" value="Genomic_DNA"/>
</dbReference>
<evidence type="ECO:0000313" key="2">
    <source>
        <dbReference type="Proteomes" id="UP001367508"/>
    </source>
</evidence>
<organism evidence="1 2">
    <name type="scientific">Canavalia gladiata</name>
    <name type="common">Sword bean</name>
    <name type="synonym">Dolichos gladiatus</name>
    <dbReference type="NCBI Taxonomy" id="3824"/>
    <lineage>
        <taxon>Eukaryota</taxon>
        <taxon>Viridiplantae</taxon>
        <taxon>Streptophyta</taxon>
        <taxon>Embryophyta</taxon>
        <taxon>Tracheophyta</taxon>
        <taxon>Spermatophyta</taxon>
        <taxon>Magnoliopsida</taxon>
        <taxon>eudicotyledons</taxon>
        <taxon>Gunneridae</taxon>
        <taxon>Pentapetalae</taxon>
        <taxon>rosids</taxon>
        <taxon>fabids</taxon>
        <taxon>Fabales</taxon>
        <taxon>Fabaceae</taxon>
        <taxon>Papilionoideae</taxon>
        <taxon>50 kb inversion clade</taxon>
        <taxon>NPAAA clade</taxon>
        <taxon>indigoferoid/millettioid clade</taxon>
        <taxon>Phaseoleae</taxon>
        <taxon>Canavalia</taxon>
    </lineage>
</organism>
<proteinExistence type="predicted"/>
<dbReference type="Proteomes" id="UP001367508">
    <property type="component" value="Unassembled WGS sequence"/>
</dbReference>
<accession>A0AAN9QLD1</accession>
<comment type="caution">
    <text evidence="1">The sequence shown here is derived from an EMBL/GenBank/DDBJ whole genome shotgun (WGS) entry which is preliminary data.</text>
</comment>
<name>A0AAN9QLD1_CANGL</name>
<protein>
    <submittedName>
        <fullName evidence="1">Uncharacterized protein</fullName>
    </submittedName>
</protein>